<keyword evidence="3" id="KW-1185">Reference proteome</keyword>
<dbReference type="Proteomes" id="UP001210231">
    <property type="component" value="Unassembled WGS sequence"/>
</dbReference>
<dbReference type="EMBL" id="JAQGEF010000012">
    <property type="protein sequence ID" value="MDA3615436.1"/>
    <property type="molecule type" value="Genomic_DNA"/>
</dbReference>
<organism evidence="2 3">
    <name type="scientific">Polluticaenibacter yanchengensis</name>
    <dbReference type="NCBI Taxonomy" id="3014562"/>
    <lineage>
        <taxon>Bacteria</taxon>
        <taxon>Pseudomonadati</taxon>
        <taxon>Bacteroidota</taxon>
        <taxon>Chitinophagia</taxon>
        <taxon>Chitinophagales</taxon>
        <taxon>Chitinophagaceae</taxon>
        <taxon>Polluticaenibacter</taxon>
    </lineage>
</organism>
<proteinExistence type="predicted"/>
<reference evidence="2 3" key="1">
    <citation type="submission" date="2022-12" db="EMBL/GenBank/DDBJ databases">
        <title>Chitinophagaceae gen. sp. nov., a new member of the family Chitinophagaceae, isolated from soil in a chemical factory.</title>
        <authorList>
            <person name="Ke Z."/>
        </authorList>
    </citation>
    <scope>NUCLEOTIDE SEQUENCE [LARGE SCALE GENOMIC DNA]</scope>
    <source>
        <strain evidence="2 3">LY-5</strain>
    </source>
</reference>
<dbReference type="RefSeq" id="WP_407031762.1">
    <property type="nucleotide sequence ID" value="NZ_JAQGEF010000012.1"/>
</dbReference>
<keyword evidence="1" id="KW-0812">Transmembrane</keyword>
<evidence type="ECO:0008006" key="4">
    <source>
        <dbReference type="Google" id="ProtNLM"/>
    </source>
</evidence>
<accession>A0ABT4UKS8</accession>
<evidence type="ECO:0000256" key="1">
    <source>
        <dbReference type="SAM" id="Phobius"/>
    </source>
</evidence>
<sequence>MSKNRHFYYSRFFIFLITAVITFCFYACKKENDHYNAQITYANLSPEIRNLNLAFANNAVNPDNAFNNWDAFDLPSYYDTLKWSYDNDLAAPDSSYLVSLKSNARYTYIVYDSLDKAKVFFQRNLLPSSYDKSKTYYRFFNALHDADSLYLSIYVNDTTNRSLTSATAFGNFLASNSYTAYDTVTTKLWLKNKSVALDSITDFQLVRGQYITVIAAGILNNNGVYKPQLKIIETKE</sequence>
<evidence type="ECO:0000313" key="2">
    <source>
        <dbReference type="EMBL" id="MDA3615436.1"/>
    </source>
</evidence>
<gene>
    <name evidence="2" type="ORF">O3P16_11505</name>
</gene>
<protein>
    <recommendedName>
        <fullName evidence="4">DUF4397 domain-containing protein</fullName>
    </recommendedName>
</protein>
<feature type="transmembrane region" description="Helical" evidence="1">
    <location>
        <begin position="6"/>
        <end position="28"/>
    </location>
</feature>
<keyword evidence="1" id="KW-0472">Membrane</keyword>
<comment type="caution">
    <text evidence="2">The sequence shown here is derived from an EMBL/GenBank/DDBJ whole genome shotgun (WGS) entry which is preliminary data.</text>
</comment>
<name>A0ABT4UKS8_9BACT</name>
<keyword evidence="1" id="KW-1133">Transmembrane helix</keyword>
<evidence type="ECO:0000313" key="3">
    <source>
        <dbReference type="Proteomes" id="UP001210231"/>
    </source>
</evidence>